<accession>A0A388K2H7</accession>
<keyword evidence="4" id="KW-1185">Reference proteome</keyword>
<dbReference type="OrthoDB" id="25921at2759"/>
<dbReference type="GO" id="GO:0046394">
    <property type="term" value="P:carboxylic acid biosynthetic process"/>
    <property type="evidence" value="ECO:0007669"/>
    <property type="project" value="UniProtKB-ARBA"/>
</dbReference>
<dbReference type="FunFam" id="3.30.470.10:FF:000008">
    <property type="entry name" value="D-amino-acid transaminase, chloroplastic"/>
    <property type="match status" value="1"/>
</dbReference>
<dbReference type="Gramene" id="GBG64246">
    <property type="protein sequence ID" value="GBG64246"/>
    <property type="gene ID" value="CBR_g41167"/>
</dbReference>
<dbReference type="STRING" id="69332.A0A388K2H7"/>
<evidence type="ECO:0000256" key="2">
    <source>
        <dbReference type="SAM" id="MobiDB-lite"/>
    </source>
</evidence>
<dbReference type="Gene3D" id="3.30.470.10">
    <property type="match status" value="1"/>
</dbReference>
<dbReference type="GO" id="GO:0003824">
    <property type="term" value="F:catalytic activity"/>
    <property type="evidence" value="ECO:0007669"/>
    <property type="project" value="InterPro"/>
</dbReference>
<proteinExistence type="inferred from homology"/>
<dbReference type="InterPro" id="IPR043131">
    <property type="entry name" value="BCAT-like_N"/>
</dbReference>
<dbReference type="Pfam" id="PF01063">
    <property type="entry name" value="Aminotran_4"/>
    <property type="match status" value="2"/>
</dbReference>
<dbReference type="EMBL" id="BFEA01000048">
    <property type="protein sequence ID" value="GBG64246.1"/>
    <property type="molecule type" value="Genomic_DNA"/>
</dbReference>
<feature type="compositionally biased region" description="Gly residues" evidence="2">
    <location>
        <begin position="631"/>
        <end position="677"/>
    </location>
</feature>
<dbReference type="InterPro" id="IPR036038">
    <property type="entry name" value="Aminotransferase-like"/>
</dbReference>
<comment type="caution">
    <text evidence="3">The sequence shown here is derived from an EMBL/GenBank/DDBJ whole genome shotgun (WGS) entry which is preliminary data.</text>
</comment>
<dbReference type="CDD" id="cd00449">
    <property type="entry name" value="PLPDE_IV"/>
    <property type="match status" value="1"/>
</dbReference>
<dbReference type="SUPFAM" id="SSF56752">
    <property type="entry name" value="D-aminoacid aminotransferase-like PLP-dependent enzymes"/>
    <property type="match status" value="2"/>
</dbReference>
<feature type="compositionally biased region" description="Acidic residues" evidence="2">
    <location>
        <begin position="591"/>
        <end position="604"/>
    </location>
</feature>
<name>A0A388K2H7_CHABU</name>
<protein>
    <submittedName>
        <fullName evidence="3">Uncharacterized protein</fullName>
    </submittedName>
</protein>
<reference evidence="3 4" key="1">
    <citation type="journal article" date="2018" name="Cell">
        <title>The Chara Genome: Secondary Complexity and Implications for Plant Terrestrialization.</title>
        <authorList>
            <person name="Nishiyama T."/>
            <person name="Sakayama H."/>
            <person name="Vries J.D."/>
            <person name="Buschmann H."/>
            <person name="Saint-Marcoux D."/>
            <person name="Ullrich K.K."/>
            <person name="Haas F.B."/>
            <person name="Vanderstraeten L."/>
            <person name="Becker D."/>
            <person name="Lang D."/>
            <person name="Vosolsobe S."/>
            <person name="Rombauts S."/>
            <person name="Wilhelmsson P.K.I."/>
            <person name="Janitza P."/>
            <person name="Kern R."/>
            <person name="Heyl A."/>
            <person name="Rumpler F."/>
            <person name="Villalobos L.I.A.C."/>
            <person name="Clay J.M."/>
            <person name="Skokan R."/>
            <person name="Toyoda A."/>
            <person name="Suzuki Y."/>
            <person name="Kagoshima H."/>
            <person name="Schijlen E."/>
            <person name="Tajeshwar N."/>
            <person name="Catarino B."/>
            <person name="Hetherington A.J."/>
            <person name="Saltykova A."/>
            <person name="Bonnot C."/>
            <person name="Breuninger H."/>
            <person name="Symeonidi A."/>
            <person name="Radhakrishnan G.V."/>
            <person name="Van Nieuwerburgh F."/>
            <person name="Deforce D."/>
            <person name="Chang C."/>
            <person name="Karol K.G."/>
            <person name="Hedrich R."/>
            <person name="Ulvskov P."/>
            <person name="Glockner G."/>
            <person name="Delwiche C.F."/>
            <person name="Petrasek J."/>
            <person name="Van de Peer Y."/>
            <person name="Friml J."/>
            <person name="Beilby M."/>
            <person name="Dolan L."/>
            <person name="Kohara Y."/>
            <person name="Sugano S."/>
            <person name="Fujiyama A."/>
            <person name="Delaux P.-M."/>
            <person name="Quint M."/>
            <person name="TheiBen G."/>
            <person name="Hagemann M."/>
            <person name="Harholt J."/>
            <person name="Dunand C."/>
            <person name="Zachgo S."/>
            <person name="Langdale J."/>
            <person name="Maumus F."/>
            <person name="Straeten D.V.D."/>
            <person name="Gould S.B."/>
            <person name="Rensing S.A."/>
        </authorList>
    </citation>
    <scope>NUCLEOTIDE SEQUENCE [LARGE SCALE GENOMIC DNA]</scope>
    <source>
        <strain evidence="3 4">S276</strain>
    </source>
</reference>
<dbReference type="Gene3D" id="3.20.10.10">
    <property type="entry name" value="D-amino Acid Aminotransferase, subunit A, domain 2"/>
    <property type="match status" value="1"/>
</dbReference>
<evidence type="ECO:0000256" key="1">
    <source>
        <dbReference type="ARBA" id="ARBA00009320"/>
    </source>
</evidence>
<evidence type="ECO:0000313" key="4">
    <source>
        <dbReference type="Proteomes" id="UP000265515"/>
    </source>
</evidence>
<dbReference type="PANTHER" id="PTHR42743:SF22">
    <property type="entry name" value="D-AMINO-ACID TRANSAMINASE, CHLOROPLASTIC"/>
    <property type="match status" value="1"/>
</dbReference>
<dbReference type="InterPro" id="IPR050571">
    <property type="entry name" value="Class-IV_PLP-Dep_Aminotrnsfr"/>
</dbReference>
<comment type="similarity">
    <text evidence="1">Belongs to the class-IV pyridoxal-phosphate-dependent aminotransferase family.</text>
</comment>
<gene>
    <name evidence="3" type="ORF">CBR_g41167</name>
</gene>
<organism evidence="3 4">
    <name type="scientific">Chara braunii</name>
    <name type="common">Braun's stonewort</name>
    <dbReference type="NCBI Taxonomy" id="69332"/>
    <lineage>
        <taxon>Eukaryota</taxon>
        <taxon>Viridiplantae</taxon>
        <taxon>Streptophyta</taxon>
        <taxon>Charophyceae</taxon>
        <taxon>Charales</taxon>
        <taxon>Characeae</taxon>
        <taxon>Chara</taxon>
    </lineage>
</organism>
<dbReference type="AlphaFoldDB" id="A0A388K2H7"/>
<dbReference type="InterPro" id="IPR001544">
    <property type="entry name" value="Aminotrans_IV"/>
</dbReference>
<evidence type="ECO:0000313" key="3">
    <source>
        <dbReference type="EMBL" id="GBG64246.1"/>
    </source>
</evidence>
<dbReference type="Proteomes" id="UP000265515">
    <property type="component" value="Unassembled WGS sequence"/>
</dbReference>
<dbReference type="PANTHER" id="PTHR42743">
    <property type="entry name" value="AMINO-ACID AMINOTRANSFERASE"/>
    <property type="match status" value="1"/>
</dbReference>
<feature type="compositionally biased region" description="Low complexity" evidence="2">
    <location>
        <begin position="605"/>
        <end position="620"/>
    </location>
</feature>
<feature type="compositionally biased region" description="Basic and acidic residues" evidence="2">
    <location>
        <begin position="579"/>
        <end position="590"/>
    </location>
</feature>
<dbReference type="InterPro" id="IPR043132">
    <property type="entry name" value="BCAT-like_C"/>
</dbReference>
<sequence length="677" mass="72681">MDGLLSVPLPVLSGDEVLNELRRHGKHSNWAKFRAMYSSVIGGVTTDPAAMVISLDDHMVHRGHAVFDTAMVVNGYAHELEAHLDRLFRSMAMAKLSPPFLREILRDVILKTAGISQCRDGQIRYWVSAGPGGFGLLPSECPRSAFYVVVFDQPLFSVDTSGYGGDGRISVDVSSSGGDERMTAAAAARQQKQLILRTARAITTSVPIKPPPISLMKTNNYIQNVMAGMEAVSYTHLDVGYGGDGRISVDVSSSGGDERMTAAAAARQQKQLILRTARAITTSVPIKPPPISLMKTNNYIQNVMAGMEAAGQGADVAVWIDQEGYLAEGPTVSILIVSQDGYLTRPTSDTALRGCTAERVMELTRQRLIIQGHMASSTSLIGGQVAAAAAAMGGTDRLARLSKPLPLQGVRVQRIPIEEARRAKEMFIVGSTSPVQPIVEWDGRLVCDGRPGPVPVALYEMLEADMRFGETNGRRTQAMRMAPLKLRLWADVSARMKEANYLREDDECKNWYHFVRNNYRLVKDHNRWSGNQKYWSMDQATRKTHALDFLMRREWYNIIHVHEGHKHTINPDSLTDPGAESHNRASAHDSDVDDNDDDTADDEVVGVGSEGSEGSEPGSSRGRGGSRKGGRGGGGGSDTGGTGGGVGSDTGGTGGGGGSHTNETGGGGSGGGVALPR</sequence>
<feature type="region of interest" description="Disordered" evidence="2">
    <location>
        <begin position="567"/>
        <end position="677"/>
    </location>
</feature>